<name>A0A1R2B292_9CILI</name>
<dbReference type="Proteomes" id="UP000187209">
    <property type="component" value="Unassembled WGS sequence"/>
</dbReference>
<evidence type="ECO:0000313" key="2">
    <source>
        <dbReference type="Proteomes" id="UP000187209"/>
    </source>
</evidence>
<sequence>MLSLQRTFAGKTSHYSPDGYGRDWYILHNNGGVYKKACVTGFGKEKIHVTRDYSPPQPRIDAKFTRYSSNGSGRDAYINCNSGGLISPYKSKPFHTTLRDWSPIKLIDTSDMFYQSQQIWMKRRARKNNVQGELSSRLSVPKRREVISPVKTCSTNKRVPYPKIAAE</sequence>
<organism evidence="1 2">
    <name type="scientific">Stentor coeruleus</name>
    <dbReference type="NCBI Taxonomy" id="5963"/>
    <lineage>
        <taxon>Eukaryota</taxon>
        <taxon>Sar</taxon>
        <taxon>Alveolata</taxon>
        <taxon>Ciliophora</taxon>
        <taxon>Postciliodesmatophora</taxon>
        <taxon>Heterotrichea</taxon>
        <taxon>Heterotrichida</taxon>
        <taxon>Stentoridae</taxon>
        <taxon>Stentor</taxon>
    </lineage>
</organism>
<keyword evidence="2" id="KW-1185">Reference proteome</keyword>
<gene>
    <name evidence="1" type="ORF">SteCoe_31131</name>
</gene>
<dbReference type="EMBL" id="MPUH01001052">
    <property type="protein sequence ID" value="OMJ70805.1"/>
    <property type="molecule type" value="Genomic_DNA"/>
</dbReference>
<dbReference type="OrthoDB" id="311825at2759"/>
<accession>A0A1R2B292</accession>
<proteinExistence type="predicted"/>
<evidence type="ECO:0000313" key="1">
    <source>
        <dbReference type="EMBL" id="OMJ70805.1"/>
    </source>
</evidence>
<comment type="caution">
    <text evidence="1">The sequence shown here is derived from an EMBL/GenBank/DDBJ whole genome shotgun (WGS) entry which is preliminary data.</text>
</comment>
<protein>
    <submittedName>
        <fullName evidence="1">Uncharacterized protein</fullName>
    </submittedName>
</protein>
<reference evidence="1 2" key="1">
    <citation type="submission" date="2016-11" db="EMBL/GenBank/DDBJ databases">
        <title>The macronuclear genome of Stentor coeruleus: a giant cell with tiny introns.</title>
        <authorList>
            <person name="Slabodnick M."/>
            <person name="Ruby J.G."/>
            <person name="Reiff S.B."/>
            <person name="Swart E.C."/>
            <person name="Gosai S."/>
            <person name="Prabakaran S."/>
            <person name="Witkowska E."/>
            <person name="Larue G.E."/>
            <person name="Fisher S."/>
            <person name="Freeman R.M."/>
            <person name="Gunawardena J."/>
            <person name="Chu W."/>
            <person name="Stover N.A."/>
            <person name="Gregory B.D."/>
            <person name="Nowacki M."/>
            <person name="Derisi J."/>
            <person name="Roy S.W."/>
            <person name="Marshall W.F."/>
            <person name="Sood P."/>
        </authorList>
    </citation>
    <scope>NUCLEOTIDE SEQUENCE [LARGE SCALE GENOMIC DNA]</scope>
    <source>
        <strain evidence="1">WM001</strain>
    </source>
</reference>
<dbReference type="AlphaFoldDB" id="A0A1R2B292"/>